<evidence type="ECO:0000313" key="1">
    <source>
        <dbReference type="EMBL" id="QSS52785.1"/>
    </source>
</evidence>
<sequence>MEEPEEGITHLNYQCEDSGQTPCQCPNQIIREVWVRRYHRSHDGQSRQNLYVYQELRTGCSVLNECSPEAEHDG</sequence>
<evidence type="ECO:0000313" key="2">
    <source>
        <dbReference type="Proteomes" id="UP000663419"/>
    </source>
</evidence>
<proteinExistence type="predicted"/>
<reference evidence="1" key="1">
    <citation type="submission" date="2021-01" db="EMBL/GenBank/DDBJ databases">
        <title>Chromosome-level genome assembly of a human fungal pathogen reveals clustering of transcriptionally co-regulated genes.</title>
        <authorList>
            <person name="Voorhies M."/>
            <person name="Cohen S."/>
            <person name="Shea T.P."/>
            <person name="Petrus S."/>
            <person name="Munoz J.F."/>
            <person name="Poplawski S."/>
            <person name="Goldman W.E."/>
            <person name="Michael T."/>
            <person name="Cuomo C.A."/>
            <person name="Sil A."/>
            <person name="Beyhan S."/>
        </authorList>
    </citation>
    <scope>NUCLEOTIDE SEQUENCE</scope>
    <source>
        <strain evidence="1">H88</strain>
    </source>
</reference>
<dbReference type="EMBL" id="CP069103">
    <property type="protein sequence ID" value="QSS52785.1"/>
    <property type="molecule type" value="Genomic_DNA"/>
</dbReference>
<dbReference type="VEuPathDB" id="FungiDB:I7I53_08521"/>
<name>A0A8A1LIL8_AJEC8</name>
<dbReference type="Proteomes" id="UP000663419">
    <property type="component" value="Chromosome 2"/>
</dbReference>
<dbReference type="AlphaFoldDB" id="A0A8A1LIL8"/>
<protein>
    <submittedName>
        <fullName evidence="1">Uncharacterized protein</fullName>
    </submittedName>
</protein>
<organism evidence="1 2">
    <name type="scientific">Ajellomyces capsulatus (strain H88)</name>
    <name type="common">Darling's disease fungus</name>
    <name type="synonym">Histoplasma capsulatum</name>
    <dbReference type="NCBI Taxonomy" id="544711"/>
    <lineage>
        <taxon>Eukaryota</taxon>
        <taxon>Fungi</taxon>
        <taxon>Dikarya</taxon>
        <taxon>Ascomycota</taxon>
        <taxon>Pezizomycotina</taxon>
        <taxon>Eurotiomycetes</taxon>
        <taxon>Eurotiomycetidae</taxon>
        <taxon>Onygenales</taxon>
        <taxon>Ajellomycetaceae</taxon>
        <taxon>Histoplasma</taxon>
    </lineage>
</organism>
<accession>A0A8A1LIL8</accession>
<gene>
    <name evidence="1" type="ORF">I7I53_08521</name>
</gene>